<organism evidence="7">
    <name type="scientific">hydrothermal vent metagenome</name>
    <dbReference type="NCBI Taxonomy" id="652676"/>
    <lineage>
        <taxon>unclassified sequences</taxon>
        <taxon>metagenomes</taxon>
        <taxon>ecological metagenomes</taxon>
    </lineage>
</organism>
<feature type="domain" description="CheR-type methyltransferase" evidence="6">
    <location>
        <begin position="8"/>
        <end position="283"/>
    </location>
</feature>
<evidence type="ECO:0000256" key="4">
    <source>
        <dbReference type="ARBA" id="ARBA00022679"/>
    </source>
</evidence>
<evidence type="ECO:0000259" key="6">
    <source>
        <dbReference type="PROSITE" id="PS50123"/>
    </source>
</evidence>
<dbReference type="Pfam" id="PF01739">
    <property type="entry name" value="CheR"/>
    <property type="match status" value="1"/>
</dbReference>
<dbReference type="GO" id="GO:0032259">
    <property type="term" value="P:methylation"/>
    <property type="evidence" value="ECO:0007669"/>
    <property type="project" value="UniProtKB-KW"/>
</dbReference>
<reference evidence="7" key="1">
    <citation type="submission" date="2018-06" db="EMBL/GenBank/DDBJ databases">
        <authorList>
            <person name="Zhirakovskaya E."/>
        </authorList>
    </citation>
    <scope>NUCLEOTIDE SEQUENCE</scope>
</reference>
<evidence type="ECO:0000256" key="1">
    <source>
        <dbReference type="ARBA" id="ARBA00001541"/>
    </source>
</evidence>
<dbReference type="PRINTS" id="PR00996">
    <property type="entry name" value="CHERMTFRASE"/>
</dbReference>
<dbReference type="Pfam" id="PF03705">
    <property type="entry name" value="CheR_N"/>
    <property type="match status" value="1"/>
</dbReference>
<keyword evidence="5" id="KW-0949">S-adenosyl-L-methionine</keyword>
<gene>
    <name evidence="7" type="ORF">MNBD_GAMMA18-2255</name>
</gene>
<comment type="catalytic activity">
    <reaction evidence="1">
        <text>L-glutamyl-[protein] + S-adenosyl-L-methionine = [protein]-L-glutamate 5-O-methyl ester + S-adenosyl-L-homocysteine</text>
        <dbReference type="Rhea" id="RHEA:24452"/>
        <dbReference type="Rhea" id="RHEA-COMP:10208"/>
        <dbReference type="Rhea" id="RHEA-COMP:10311"/>
        <dbReference type="ChEBI" id="CHEBI:29973"/>
        <dbReference type="ChEBI" id="CHEBI:57856"/>
        <dbReference type="ChEBI" id="CHEBI:59789"/>
        <dbReference type="ChEBI" id="CHEBI:82795"/>
        <dbReference type="EC" id="2.1.1.80"/>
    </reaction>
</comment>
<dbReference type="SUPFAM" id="SSF53335">
    <property type="entry name" value="S-adenosyl-L-methionine-dependent methyltransferases"/>
    <property type="match status" value="1"/>
</dbReference>
<dbReference type="PIRSF" id="PIRSF000410">
    <property type="entry name" value="CheR"/>
    <property type="match status" value="1"/>
</dbReference>
<dbReference type="SMART" id="SM00138">
    <property type="entry name" value="MeTrc"/>
    <property type="match status" value="1"/>
</dbReference>
<dbReference type="PROSITE" id="PS50123">
    <property type="entry name" value="CHER"/>
    <property type="match status" value="1"/>
</dbReference>
<dbReference type="InterPro" id="IPR036804">
    <property type="entry name" value="CheR_N_sf"/>
</dbReference>
<dbReference type="PANTHER" id="PTHR24422">
    <property type="entry name" value="CHEMOTAXIS PROTEIN METHYLTRANSFERASE"/>
    <property type="match status" value="1"/>
</dbReference>
<dbReference type="GO" id="GO:0008983">
    <property type="term" value="F:protein-glutamate O-methyltransferase activity"/>
    <property type="evidence" value="ECO:0007669"/>
    <property type="project" value="UniProtKB-EC"/>
</dbReference>
<dbReference type="InterPro" id="IPR000780">
    <property type="entry name" value="CheR_MeTrfase"/>
</dbReference>
<dbReference type="AlphaFoldDB" id="A0A3B0ZJY9"/>
<accession>A0A3B0ZJY9</accession>
<sequence length="283" mass="32896">MNGKSFNREEREFELTNRDFERLKKIVGEQTGIVLTDGKRNMVYGRLARRLRALNIDSFLHYIQLIESDEDELINFINSVTTNLTSFFRENHHFDYLRDTVLPQLLVNNQNTRKIRIWSAGCSTGEEPYSLAMTVSEFFENHPNWDVKILATDIDTKVIAQAASGIYTAERIDGLNESLIKRWFVKGKGEKNGMVKVRRELQALIDFKQLNLLHSWPMTGPFDLVFCRNVVIYFDKPTKIKLFDNYADKLVNKGHLFIGHSETLFKISDRFDSLGGTIYQKKN</sequence>
<evidence type="ECO:0000313" key="7">
    <source>
        <dbReference type="EMBL" id="VAW87662.1"/>
    </source>
</evidence>
<dbReference type="InterPro" id="IPR029063">
    <property type="entry name" value="SAM-dependent_MTases_sf"/>
</dbReference>
<dbReference type="EMBL" id="UOFP01000193">
    <property type="protein sequence ID" value="VAW87662.1"/>
    <property type="molecule type" value="Genomic_DNA"/>
</dbReference>
<keyword evidence="3 7" id="KW-0489">Methyltransferase</keyword>
<protein>
    <recommendedName>
        <fullName evidence="2">protein-glutamate O-methyltransferase</fullName>
        <ecNumber evidence="2">2.1.1.80</ecNumber>
    </recommendedName>
</protein>
<name>A0A3B0ZJY9_9ZZZZ</name>
<proteinExistence type="predicted"/>
<dbReference type="PANTHER" id="PTHR24422:SF19">
    <property type="entry name" value="CHEMOTAXIS PROTEIN METHYLTRANSFERASE"/>
    <property type="match status" value="1"/>
</dbReference>
<evidence type="ECO:0000256" key="5">
    <source>
        <dbReference type="ARBA" id="ARBA00022691"/>
    </source>
</evidence>
<dbReference type="InterPro" id="IPR026024">
    <property type="entry name" value="Chemotaxis_MeTrfase_CheR"/>
</dbReference>
<dbReference type="EC" id="2.1.1.80" evidence="2"/>
<dbReference type="InterPro" id="IPR022642">
    <property type="entry name" value="CheR_C"/>
</dbReference>
<dbReference type="Gene3D" id="1.10.155.10">
    <property type="entry name" value="Chemotaxis receptor methyltransferase CheR, N-terminal domain"/>
    <property type="match status" value="1"/>
</dbReference>
<dbReference type="InterPro" id="IPR050903">
    <property type="entry name" value="Bact_Chemotaxis_MeTrfase"/>
</dbReference>
<dbReference type="SUPFAM" id="SSF47757">
    <property type="entry name" value="Chemotaxis receptor methyltransferase CheR, N-terminal domain"/>
    <property type="match status" value="1"/>
</dbReference>
<dbReference type="Gene3D" id="3.40.50.150">
    <property type="entry name" value="Vaccinia Virus protein VP39"/>
    <property type="match status" value="1"/>
</dbReference>
<dbReference type="InterPro" id="IPR022641">
    <property type="entry name" value="CheR_N"/>
</dbReference>
<keyword evidence="4 7" id="KW-0808">Transferase</keyword>
<evidence type="ECO:0000256" key="2">
    <source>
        <dbReference type="ARBA" id="ARBA00012534"/>
    </source>
</evidence>
<evidence type="ECO:0000256" key="3">
    <source>
        <dbReference type="ARBA" id="ARBA00022603"/>
    </source>
</evidence>